<accession>A0A0F9FEQ7</accession>
<comment type="caution">
    <text evidence="4">The sequence shown here is derived from an EMBL/GenBank/DDBJ whole genome shotgun (WGS) entry which is preliminary data.</text>
</comment>
<dbReference type="SMART" id="SM00967">
    <property type="entry name" value="SpoU_sub_bind"/>
    <property type="match status" value="1"/>
</dbReference>
<dbReference type="PANTHER" id="PTHR46429">
    <property type="entry name" value="23S RRNA (GUANOSINE-2'-O-)-METHYLTRANSFERASE RLMB"/>
    <property type="match status" value="1"/>
</dbReference>
<name>A0A0F9FEQ7_9ZZZZ</name>
<dbReference type="GO" id="GO:0006396">
    <property type="term" value="P:RNA processing"/>
    <property type="evidence" value="ECO:0007669"/>
    <property type="project" value="InterPro"/>
</dbReference>
<dbReference type="Gene3D" id="3.30.1330.30">
    <property type="match status" value="1"/>
</dbReference>
<dbReference type="InterPro" id="IPR013123">
    <property type="entry name" value="SpoU_subst-bd"/>
</dbReference>
<dbReference type="AlphaFoldDB" id="A0A0F9FEQ7"/>
<dbReference type="Pfam" id="PF08032">
    <property type="entry name" value="SpoU_sub_bind"/>
    <property type="match status" value="1"/>
</dbReference>
<dbReference type="GO" id="GO:0005829">
    <property type="term" value="C:cytosol"/>
    <property type="evidence" value="ECO:0007669"/>
    <property type="project" value="TreeGrafter"/>
</dbReference>
<protein>
    <recommendedName>
        <fullName evidence="3">RNA 2-O ribose methyltransferase substrate binding domain-containing protein</fullName>
    </recommendedName>
</protein>
<evidence type="ECO:0000256" key="2">
    <source>
        <dbReference type="ARBA" id="ARBA00022679"/>
    </source>
</evidence>
<dbReference type="SUPFAM" id="SSF55315">
    <property type="entry name" value="L30e-like"/>
    <property type="match status" value="1"/>
</dbReference>
<evidence type="ECO:0000259" key="3">
    <source>
        <dbReference type="SMART" id="SM00967"/>
    </source>
</evidence>
<proteinExistence type="predicted"/>
<evidence type="ECO:0000313" key="4">
    <source>
        <dbReference type="EMBL" id="KKL84768.1"/>
    </source>
</evidence>
<dbReference type="InterPro" id="IPR029026">
    <property type="entry name" value="tRNA_m1G_MTases_N"/>
</dbReference>
<dbReference type="InterPro" id="IPR001537">
    <property type="entry name" value="SpoU_MeTrfase"/>
</dbReference>
<organism evidence="4">
    <name type="scientific">marine sediment metagenome</name>
    <dbReference type="NCBI Taxonomy" id="412755"/>
    <lineage>
        <taxon>unclassified sequences</taxon>
        <taxon>metagenomes</taxon>
        <taxon>ecological metagenomes</taxon>
    </lineage>
</organism>
<keyword evidence="2" id="KW-0808">Transferase</keyword>
<dbReference type="GO" id="GO:0008173">
    <property type="term" value="F:RNA methyltransferase activity"/>
    <property type="evidence" value="ECO:0007669"/>
    <property type="project" value="InterPro"/>
</dbReference>
<dbReference type="GO" id="GO:0032259">
    <property type="term" value="P:methylation"/>
    <property type="evidence" value="ECO:0007669"/>
    <property type="project" value="UniProtKB-KW"/>
</dbReference>
<evidence type="ECO:0000256" key="1">
    <source>
        <dbReference type="ARBA" id="ARBA00022603"/>
    </source>
</evidence>
<sequence>LLYGLHTVEAALANPNRPIHRLLATPNAARRLQPVLDARGLVPEATTPKALDRLLGAETVHQGVTLKTDPLPPLGLEDLPADGLVLVLDQVTDPQNVGAVLRSAAAFGARALVMTERHSPAFSGALAKAASGALDVVPVILVRNLAKSLTELGERGFFRLGLAEAGAALRALGSWVRTEVLVPLWNGVNGLRRWVTDRLGELVSGLAALGSWVRDVALPALWGEVLSMGRFLAGRVMFVVLLVEGAVEIFLVIKREGTAGLLALLLPGKIGLHFRRMTNASGREGRDMLAAMDDWADVWLR</sequence>
<feature type="non-terminal residue" evidence="4">
    <location>
        <position position="1"/>
    </location>
</feature>
<feature type="domain" description="RNA 2-O ribose methyltransferase substrate binding" evidence="3">
    <location>
        <begin position="1"/>
        <end position="74"/>
    </location>
</feature>
<gene>
    <name evidence="4" type="ORF">LCGC14_1961440</name>
</gene>
<reference evidence="4" key="1">
    <citation type="journal article" date="2015" name="Nature">
        <title>Complex archaea that bridge the gap between prokaryotes and eukaryotes.</title>
        <authorList>
            <person name="Spang A."/>
            <person name="Saw J.H."/>
            <person name="Jorgensen S.L."/>
            <person name="Zaremba-Niedzwiedzka K."/>
            <person name="Martijn J."/>
            <person name="Lind A.E."/>
            <person name="van Eijk R."/>
            <person name="Schleper C."/>
            <person name="Guy L."/>
            <person name="Ettema T.J."/>
        </authorList>
    </citation>
    <scope>NUCLEOTIDE SEQUENCE</scope>
</reference>
<dbReference type="GO" id="GO:0003723">
    <property type="term" value="F:RNA binding"/>
    <property type="evidence" value="ECO:0007669"/>
    <property type="project" value="InterPro"/>
</dbReference>
<dbReference type="PANTHER" id="PTHR46429:SF1">
    <property type="entry name" value="23S RRNA (GUANOSINE-2'-O-)-METHYLTRANSFERASE RLMB"/>
    <property type="match status" value="1"/>
</dbReference>
<dbReference type="SUPFAM" id="SSF75217">
    <property type="entry name" value="alpha/beta knot"/>
    <property type="match status" value="1"/>
</dbReference>
<dbReference type="EMBL" id="LAZR01021609">
    <property type="protein sequence ID" value="KKL84768.1"/>
    <property type="molecule type" value="Genomic_DNA"/>
</dbReference>
<dbReference type="InterPro" id="IPR029028">
    <property type="entry name" value="Alpha/beta_knot_MTases"/>
</dbReference>
<keyword evidence="1" id="KW-0489">Methyltransferase</keyword>
<dbReference type="InterPro" id="IPR004441">
    <property type="entry name" value="rRNA_MeTrfase_TrmH"/>
</dbReference>
<dbReference type="Pfam" id="PF00588">
    <property type="entry name" value="SpoU_methylase"/>
    <property type="match status" value="1"/>
</dbReference>
<dbReference type="Gene3D" id="3.40.1280.10">
    <property type="match status" value="1"/>
</dbReference>
<dbReference type="InterPro" id="IPR029064">
    <property type="entry name" value="Ribosomal_eL30-like_sf"/>
</dbReference>